<sequence length="80" mass="8985">MRSINNSAYFMDYSPCSFVGGYIIEPKQTWNEAFGTCAVHACVIWSRTHLLIRTVASVGAALFGSKPAKRCPLLEKIRFR</sequence>
<protein>
    <submittedName>
        <fullName evidence="2">Uncharacterized protein</fullName>
    </submittedName>
</protein>
<dbReference type="Proteomes" id="UP000046395">
    <property type="component" value="Unassembled WGS sequence"/>
</dbReference>
<dbReference type="AlphaFoldDB" id="A0A5S6QFN1"/>
<proteinExistence type="predicted"/>
<name>A0A5S6QFN1_TRIMR</name>
<organism evidence="1 2">
    <name type="scientific">Trichuris muris</name>
    <name type="common">Mouse whipworm</name>
    <dbReference type="NCBI Taxonomy" id="70415"/>
    <lineage>
        <taxon>Eukaryota</taxon>
        <taxon>Metazoa</taxon>
        <taxon>Ecdysozoa</taxon>
        <taxon>Nematoda</taxon>
        <taxon>Enoplea</taxon>
        <taxon>Dorylaimia</taxon>
        <taxon>Trichinellida</taxon>
        <taxon>Trichuridae</taxon>
        <taxon>Trichuris</taxon>
    </lineage>
</organism>
<dbReference type="WBParaSite" id="TMUE_1000005702.1">
    <property type="protein sequence ID" value="TMUE_1000005702.1"/>
    <property type="gene ID" value="WBGene00299346"/>
</dbReference>
<evidence type="ECO:0000313" key="2">
    <source>
        <dbReference type="WBParaSite" id="TMUE_1000005702.1"/>
    </source>
</evidence>
<evidence type="ECO:0000313" key="1">
    <source>
        <dbReference type="Proteomes" id="UP000046395"/>
    </source>
</evidence>
<keyword evidence="1" id="KW-1185">Reference proteome</keyword>
<reference evidence="2" key="1">
    <citation type="submission" date="2019-12" db="UniProtKB">
        <authorList>
            <consortium name="WormBaseParasite"/>
        </authorList>
    </citation>
    <scope>IDENTIFICATION</scope>
</reference>
<accession>A0A5S6QFN1</accession>